<dbReference type="KEGG" id="gni:GNIT_2405"/>
<dbReference type="SUPFAM" id="SSF56935">
    <property type="entry name" value="Porins"/>
    <property type="match status" value="1"/>
</dbReference>
<dbReference type="RefSeq" id="WP_014109375.1">
    <property type="nucleotide sequence ID" value="NC_016041.1"/>
</dbReference>
<evidence type="ECO:0000313" key="2">
    <source>
        <dbReference type="Proteomes" id="UP000009282"/>
    </source>
</evidence>
<organism evidence="1 2">
    <name type="scientific">Glaciecola nitratireducens (strain JCM 12485 / KCTC 12276 / FR1064)</name>
    <dbReference type="NCBI Taxonomy" id="1085623"/>
    <lineage>
        <taxon>Bacteria</taxon>
        <taxon>Pseudomonadati</taxon>
        <taxon>Pseudomonadota</taxon>
        <taxon>Gammaproteobacteria</taxon>
        <taxon>Alteromonadales</taxon>
        <taxon>Alteromonadaceae</taxon>
        <taxon>Brumicola</taxon>
    </lineage>
</organism>
<dbReference type="HOGENOM" id="CLU_1584140_0_0_6"/>
<accession>G4QHW9</accession>
<sequence>MARNLNYLRRTEFKYYRYDNFADPNAVNSQRLYAWRTKFHSLALNHKVNKNWQVKSQLLHGSTLMGNNFVHVDYTAGFLQSTYAVSATSKITARIDVFDVSERDDIPEDMNNSFGHAITLNYQYNINQQWRIGSEIHLNKNTTLNRGSLGVLPQQHERQWLFIADYRF</sequence>
<dbReference type="OrthoDB" id="7531957at2"/>
<dbReference type="AlphaFoldDB" id="G4QHW9"/>
<protein>
    <submittedName>
        <fullName evidence="1">Uncharacterized protein</fullName>
    </submittedName>
</protein>
<dbReference type="eggNOG" id="ENOG502Z9AD">
    <property type="taxonomic scope" value="Bacteria"/>
</dbReference>
<dbReference type="EMBL" id="CP003060">
    <property type="protein sequence ID" value="AEP30502.1"/>
    <property type="molecule type" value="Genomic_DNA"/>
</dbReference>
<gene>
    <name evidence="1" type="ordered locus">GNIT_2405</name>
</gene>
<keyword evidence="2" id="KW-1185">Reference proteome</keyword>
<reference evidence="1 2" key="1">
    <citation type="journal article" date="2011" name="J. Bacteriol.">
        <title>Complete genome sequence of seawater bacterium Glaciecola nitratireducens FR1064T.</title>
        <authorList>
            <person name="Bian F."/>
            <person name="Qin Q.L."/>
            <person name="Xie B.B."/>
            <person name="Shu Y.L."/>
            <person name="Zhang X.Y."/>
            <person name="Yu Y."/>
            <person name="Chen B."/>
            <person name="Chen X.L."/>
            <person name="Zhou B.C."/>
            <person name="Zhang Y.Z."/>
        </authorList>
    </citation>
    <scope>NUCLEOTIDE SEQUENCE [LARGE SCALE GENOMIC DNA]</scope>
    <source>
        <strain evidence="2">JCM 12485 / KCTC 12276 / FR1064</strain>
    </source>
</reference>
<name>G4QHW9_GLANF</name>
<dbReference type="Proteomes" id="UP000009282">
    <property type="component" value="Chromosome"/>
</dbReference>
<evidence type="ECO:0000313" key="1">
    <source>
        <dbReference type="EMBL" id="AEP30502.1"/>
    </source>
</evidence>
<proteinExistence type="predicted"/>